<evidence type="ECO:0000313" key="1">
    <source>
        <dbReference type="EMBL" id="NUU60344.1"/>
    </source>
</evidence>
<organism evidence="1 2">
    <name type="scientific">Paenibacillus agri</name>
    <dbReference type="NCBI Taxonomy" id="2744309"/>
    <lineage>
        <taxon>Bacteria</taxon>
        <taxon>Bacillati</taxon>
        <taxon>Bacillota</taxon>
        <taxon>Bacilli</taxon>
        <taxon>Bacillales</taxon>
        <taxon>Paenibacillaceae</taxon>
        <taxon>Paenibacillus</taxon>
    </lineage>
</organism>
<keyword evidence="2" id="KW-1185">Reference proteome</keyword>
<sequence>MLTGLKELKKWVFEFWQPGMPSGGEDYQSIEFTTSRQMHNPQSPSPLTYEEEARIKTIKFH</sequence>
<dbReference type="AlphaFoldDB" id="A0A850ELU3"/>
<reference evidence="1" key="1">
    <citation type="submission" date="2020-06" db="EMBL/GenBank/DDBJ databases">
        <title>Paenibacillus sp. nov., isolated from soil.</title>
        <authorList>
            <person name="Seo Y.L."/>
        </authorList>
    </citation>
    <scope>NUCLEOTIDE SEQUENCE [LARGE SCALE GENOMIC DNA]</scope>
    <source>
        <strain evidence="1">JW14</strain>
    </source>
</reference>
<proteinExistence type="predicted"/>
<dbReference type="EMBL" id="JABWCS010000200">
    <property type="protein sequence ID" value="NUU60344.1"/>
    <property type="molecule type" value="Genomic_DNA"/>
</dbReference>
<protein>
    <submittedName>
        <fullName evidence="1">Uncharacterized protein</fullName>
    </submittedName>
</protein>
<evidence type="ECO:0000313" key="2">
    <source>
        <dbReference type="Proteomes" id="UP000564806"/>
    </source>
</evidence>
<comment type="caution">
    <text evidence="1">The sequence shown here is derived from an EMBL/GenBank/DDBJ whole genome shotgun (WGS) entry which is preliminary data.</text>
</comment>
<gene>
    <name evidence="1" type="ORF">HPT30_08305</name>
</gene>
<dbReference type="Proteomes" id="UP000564806">
    <property type="component" value="Unassembled WGS sequence"/>
</dbReference>
<accession>A0A850ELU3</accession>
<name>A0A850ELU3_9BACL</name>
<dbReference type="RefSeq" id="WP_175370935.1">
    <property type="nucleotide sequence ID" value="NZ_JABWCS010000200.1"/>
</dbReference>